<keyword evidence="1" id="KW-1133">Transmembrane helix</keyword>
<reference evidence="2 3" key="1">
    <citation type="submission" date="2023-08" db="EMBL/GenBank/DDBJ databases">
        <authorList>
            <person name="Girao M."/>
            <person name="Carvalho M.F."/>
        </authorList>
    </citation>
    <scope>NUCLEOTIDE SEQUENCE [LARGE SCALE GENOMIC DNA]</scope>
    <source>
        <strain evidence="2 3">CT-R113</strain>
    </source>
</reference>
<feature type="transmembrane region" description="Helical" evidence="1">
    <location>
        <begin position="40"/>
        <end position="63"/>
    </location>
</feature>
<sequence length="70" mass="7611">MDDEQTARTRAGAISGWAIVTSLMTAVALIVYTLTAEGSWITWTLWVTWAILAAGTVWAASVVRRADRAE</sequence>
<proteinExistence type="predicted"/>
<keyword evidence="1" id="KW-0472">Membrane</keyword>
<evidence type="ECO:0008006" key="4">
    <source>
        <dbReference type="Google" id="ProtNLM"/>
    </source>
</evidence>
<gene>
    <name evidence="2" type="ORF">Q8791_28500</name>
</gene>
<keyword evidence="1" id="KW-0812">Transmembrane</keyword>
<dbReference type="EMBL" id="JAUZMY010000043">
    <property type="protein sequence ID" value="MEE2041170.1"/>
    <property type="molecule type" value="Genomic_DNA"/>
</dbReference>
<dbReference type="Proteomes" id="UP001356095">
    <property type="component" value="Unassembled WGS sequence"/>
</dbReference>
<dbReference type="RefSeq" id="WP_330094931.1">
    <property type="nucleotide sequence ID" value="NZ_JAUZMY010000043.1"/>
</dbReference>
<accession>A0ABU7KG04</accession>
<feature type="transmembrane region" description="Helical" evidence="1">
    <location>
        <begin position="12"/>
        <end position="34"/>
    </location>
</feature>
<evidence type="ECO:0000313" key="2">
    <source>
        <dbReference type="EMBL" id="MEE2041170.1"/>
    </source>
</evidence>
<keyword evidence="3" id="KW-1185">Reference proteome</keyword>
<name>A0ABU7KG04_9ACTN</name>
<evidence type="ECO:0000313" key="3">
    <source>
        <dbReference type="Proteomes" id="UP001356095"/>
    </source>
</evidence>
<comment type="caution">
    <text evidence="2">The sequence shown here is derived from an EMBL/GenBank/DDBJ whole genome shotgun (WGS) entry which is preliminary data.</text>
</comment>
<protein>
    <recommendedName>
        <fullName evidence="4">Integral membrane protein</fullName>
    </recommendedName>
</protein>
<organism evidence="2 3">
    <name type="scientific">Nocardiopsis codii</name>
    <dbReference type="NCBI Taxonomy" id="3065942"/>
    <lineage>
        <taxon>Bacteria</taxon>
        <taxon>Bacillati</taxon>
        <taxon>Actinomycetota</taxon>
        <taxon>Actinomycetes</taxon>
        <taxon>Streptosporangiales</taxon>
        <taxon>Nocardiopsidaceae</taxon>
        <taxon>Nocardiopsis</taxon>
    </lineage>
</organism>
<evidence type="ECO:0000256" key="1">
    <source>
        <dbReference type="SAM" id="Phobius"/>
    </source>
</evidence>